<dbReference type="InterPro" id="IPR051147">
    <property type="entry name" value="CFAP_domain-containing"/>
</dbReference>
<dbReference type="VEuPathDB" id="CryptoDB:Vbra_12985"/>
<feature type="compositionally biased region" description="Basic and acidic residues" evidence="3">
    <location>
        <begin position="289"/>
        <end position="314"/>
    </location>
</feature>
<name>A0A0G4ESK6_VITBC</name>
<feature type="compositionally biased region" description="Basic residues" evidence="3">
    <location>
        <begin position="315"/>
        <end position="324"/>
    </location>
</feature>
<dbReference type="STRING" id="1169540.A0A0G4ESK6"/>
<dbReference type="OrthoDB" id="10264063at2759"/>
<feature type="compositionally biased region" description="Basic and acidic residues" evidence="3">
    <location>
        <begin position="25"/>
        <end position="41"/>
    </location>
</feature>
<evidence type="ECO:0000259" key="4">
    <source>
        <dbReference type="Pfam" id="PF13863"/>
    </source>
</evidence>
<evidence type="ECO:0000256" key="3">
    <source>
        <dbReference type="SAM" id="MobiDB-lite"/>
    </source>
</evidence>
<feature type="compositionally biased region" description="Low complexity" evidence="3">
    <location>
        <begin position="65"/>
        <end position="81"/>
    </location>
</feature>
<feature type="coiled-coil region" evidence="2">
    <location>
        <begin position="465"/>
        <end position="510"/>
    </location>
</feature>
<dbReference type="EMBL" id="CDMY01000300">
    <property type="protein sequence ID" value="CEM00850.1"/>
    <property type="molecule type" value="Genomic_DNA"/>
</dbReference>
<dbReference type="AlphaFoldDB" id="A0A0G4ESK6"/>
<feature type="coiled-coil region" evidence="2">
    <location>
        <begin position="364"/>
        <end position="423"/>
    </location>
</feature>
<feature type="domain" description="DUF4200" evidence="4">
    <location>
        <begin position="124"/>
        <end position="241"/>
    </location>
</feature>
<dbReference type="OMA" id="AWKLSMT"/>
<keyword evidence="1 2" id="KW-0175">Coiled coil</keyword>
<feature type="region of interest" description="Disordered" evidence="3">
    <location>
        <begin position="25"/>
        <end position="44"/>
    </location>
</feature>
<dbReference type="PANTHER" id="PTHR21683">
    <property type="entry name" value="COILED-COIL DOMAIN-CONTAINING PROTEIN 42 LIKE-2-LIKE-RELATED"/>
    <property type="match status" value="1"/>
</dbReference>
<dbReference type="Pfam" id="PF13863">
    <property type="entry name" value="DUF4200"/>
    <property type="match status" value="1"/>
</dbReference>
<dbReference type="InterPro" id="IPR025252">
    <property type="entry name" value="DUF4200"/>
</dbReference>
<dbReference type="Proteomes" id="UP000041254">
    <property type="component" value="Unassembled WGS sequence"/>
</dbReference>
<feature type="compositionally biased region" description="Basic and acidic residues" evidence="3">
    <location>
        <begin position="510"/>
        <end position="532"/>
    </location>
</feature>
<feature type="region of interest" description="Disordered" evidence="3">
    <location>
        <begin position="289"/>
        <end position="335"/>
    </location>
</feature>
<dbReference type="PANTHER" id="PTHR21683:SF3">
    <property type="entry name" value="CILIA AND FLAGELLA ASSOCIATED PROTEIN 100"/>
    <property type="match status" value="1"/>
</dbReference>
<keyword evidence="6" id="KW-1185">Reference proteome</keyword>
<protein>
    <recommendedName>
        <fullName evidence="4">DUF4200 domain-containing protein</fullName>
    </recommendedName>
</protein>
<evidence type="ECO:0000256" key="2">
    <source>
        <dbReference type="SAM" id="Coils"/>
    </source>
</evidence>
<dbReference type="InParanoid" id="A0A0G4ESK6"/>
<evidence type="ECO:0000313" key="5">
    <source>
        <dbReference type="EMBL" id="CEM00850.1"/>
    </source>
</evidence>
<feature type="region of interest" description="Disordered" evidence="3">
    <location>
        <begin position="510"/>
        <end position="553"/>
    </location>
</feature>
<reference evidence="5 6" key="1">
    <citation type="submission" date="2014-11" db="EMBL/GenBank/DDBJ databases">
        <authorList>
            <person name="Zhu J."/>
            <person name="Qi W."/>
            <person name="Song R."/>
        </authorList>
    </citation>
    <scope>NUCLEOTIDE SEQUENCE [LARGE SCALE GENOMIC DNA]</scope>
</reference>
<proteinExistence type="predicted"/>
<accession>A0A0G4ESK6</accession>
<feature type="region of interest" description="Disordered" evidence="3">
    <location>
        <begin position="50"/>
        <end position="99"/>
    </location>
</feature>
<gene>
    <name evidence="5" type="ORF">Vbra_12985</name>
</gene>
<feature type="coiled-coil region" evidence="2">
    <location>
        <begin position="188"/>
        <end position="225"/>
    </location>
</feature>
<sequence>MAEEQNPFTLPADEEIFLLREVERRQHHEEREKQKSLHVWEKGTSCSRMRNIRHVKDDEKPTAPPAAGAAAQQDSLALSGAKRGREGGPPQPKSAAAQKFLPMVPTGASFPREMRREKEDLRSFIAKKREMFLVQMSLDIKKAEILKLHEKAAMKEEALKKSQQMLEEDVTRFDAFLHANDAKAHKAMKQAESLMKIKQEKVQRIKQLKGQISAIQSEISKQREQKEECIKFKHFLDRLTPQEWVDEQICVKQDRKAKRKQRWIQMRLEEINRALAKDVEDIERDAEREWQQEEKKRKGKALEDARREIEDRADRRRKASRRKYPTAAELDKEYEDVSSGDELPLYFKEPKQLLDIFTALEEQNLFLIQNAQETEQALEEVDQKFAQTRKIMGGKAETLRANIVELEKQVNEERRHCDELKETLRQKSGSKEQDAVLKELAAKVSEVYLACGFDIDHDPDPLKMLEAIEAKLEELLAQLDECEGVNAELVRSLEREKEKERREAVRQHKIEMQHKKNEERLRASLKRSQEPIKKKKGKPVMFRSPPERRDNLRVTSVDTEALEREREYALFFT</sequence>
<evidence type="ECO:0000313" key="6">
    <source>
        <dbReference type="Proteomes" id="UP000041254"/>
    </source>
</evidence>
<organism evidence="5 6">
    <name type="scientific">Vitrella brassicaformis (strain CCMP3155)</name>
    <dbReference type="NCBI Taxonomy" id="1169540"/>
    <lineage>
        <taxon>Eukaryota</taxon>
        <taxon>Sar</taxon>
        <taxon>Alveolata</taxon>
        <taxon>Colpodellida</taxon>
        <taxon>Vitrellaceae</taxon>
        <taxon>Vitrella</taxon>
    </lineage>
</organism>
<dbReference type="GO" id="GO:0005856">
    <property type="term" value="C:cytoskeleton"/>
    <property type="evidence" value="ECO:0007669"/>
    <property type="project" value="UniProtKB-ARBA"/>
</dbReference>
<dbReference type="PhylomeDB" id="A0A0G4ESK6"/>
<evidence type="ECO:0000256" key="1">
    <source>
        <dbReference type="ARBA" id="ARBA00023054"/>
    </source>
</evidence>